<dbReference type="CDD" id="cd06260">
    <property type="entry name" value="DUF820-like"/>
    <property type="match status" value="1"/>
</dbReference>
<proteinExistence type="predicted"/>
<reference evidence="2 3" key="1">
    <citation type="submission" date="2020-08" db="EMBL/GenBank/DDBJ databases">
        <title>The Agave Microbiome: Exploring the role of microbial communities in plant adaptations to desert environments.</title>
        <authorList>
            <person name="Partida-Martinez L.P."/>
        </authorList>
    </citation>
    <scope>NUCLEOTIDE SEQUENCE [LARGE SCALE GENOMIC DNA]</scope>
    <source>
        <strain evidence="2 3">AS2.23</strain>
    </source>
</reference>
<keyword evidence="2" id="KW-0540">Nuclease</keyword>
<dbReference type="AlphaFoldDB" id="A0A7W4XX42"/>
<accession>A0A7W4XX42</accession>
<evidence type="ECO:0000259" key="1">
    <source>
        <dbReference type="Pfam" id="PF05685"/>
    </source>
</evidence>
<protein>
    <submittedName>
        <fullName evidence="2">Uma2 family endonuclease</fullName>
    </submittedName>
</protein>
<gene>
    <name evidence="2" type="ORF">FHR75_001617</name>
</gene>
<dbReference type="SUPFAM" id="SSF52980">
    <property type="entry name" value="Restriction endonuclease-like"/>
    <property type="match status" value="1"/>
</dbReference>
<sequence>MSTIVERSASRTVIAHGDALDGWLAERRRLGQDGRDEVWDGVYHVVPHAHSSHGRLAYRLGIALAGRAADRELFPMGEFNLGTGDRDYRVPDMGWTSTPLEEATLYVPSVEVVVEFESPGDETWAKVPFYFERGVDEVWVITPQTRTVQVLTGPDRAVERSGVLGVSTDEVAAALGWR</sequence>
<dbReference type="RefSeq" id="WP_183390908.1">
    <property type="nucleotide sequence ID" value="NZ_JACHVY010000001.1"/>
</dbReference>
<evidence type="ECO:0000313" key="2">
    <source>
        <dbReference type="EMBL" id="MBB2900829.1"/>
    </source>
</evidence>
<comment type="caution">
    <text evidence="2">The sequence shown here is derived from an EMBL/GenBank/DDBJ whole genome shotgun (WGS) entry which is preliminary data.</text>
</comment>
<evidence type="ECO:0000313" key="3">
    <source>
        <dbReference type="Proteomes" id="UP000533269"/>
    </source>
</evidence>
<reference evidence="2 3" key="2">
    <citation type="submission" date="2020-08" db="EMBL/GenBank/DDBJ databases">
        <authorList>
            <person name="Partida-Martinez L."/>
            <person name="Huntemann M."/>
            <person name="Clum A."/>
            <person name="Wang J."/>
            <person name="Palaniappan K."/>
            <person name="Ritter S."/>
            <person name="Chen I.-M."/>
            <person name="Stamatis D."/>
            <person name="Reddy T."/>
            <person name="O'Malley R."/>
            <person name="Daum C."/>
            <person name="Shapiro N."/>
            <person name="Ivanova N."/>
            <person name="Kyrpides N."/>
            <person name="Woyke T."/>
        </authorList>
    </citation>
    <scope>NUCLEOTIDE SEQUENCE [LARGE SCALE GENOMIC DNA]</scope>
    <source>
        <strain evidence="2 3">AS2.23</strain>
    </source>
</reference>
<dbReference type="Pfam" id="PF05685">
    <property type="entry name" value="Uma2"/>
    <property type="match status" value="1"/>
</dbReference>
<organism evidence="2 3">
    <name type="scientific">Kineococcus radiotolerans</name>
    <dbReference type="NCBI Taxonomy" id="131568"/>
    <lineage>
        <taxon>Bacteria</taxon>
        <taxon>Bacillati</taxon>
        <taxon>Actinomycetota</taxon>
        <taxon>Actinomycetes</taxon>
        <taxon>Kineosporiales</taxon>
        <taxon>Kineosporiaceae</taxon>
        <taxon>Kineococcus</taxon>
    </lineage>
</organism>
<dbReference type="EMBL" id="JACHVY010000001">
    <property type="protein sequence ID" value="MBB2900829.1"/>
    <property type="molecule type" value="Genomic_DNA"/>
</dbReference>
<dbReference type="InterPro" id="IPR012296">
    <property type="entry name" value="Nuclease_put_TT1808"/>
</dbReference>
<keyword evidence="2" id="KW-0378">Hydrolase</keyword>
<keyword evidence="2" id="KW-0255">Endonuclease</keyword>
<dbReference type="InterPro" id="IPR008538">
    <property type="entry name" value="Uma2"/>
</dbReference>
<dbReference type="InterPro" id="IPR011335">
    <property type="entry name" value="Restrct_endonuc-II-like"/>
</dbReference>
<dbReference type="Proteomes" id="UP000533269">
    <property type="component" value="Unassembled WGS sequence"/>
</dbReference>
<dbReference type="GO" id="GO:0004519">
    <property type="term" value="F:endonuclease activity"/>
    <property type="evidence" value="ECO:0007669"/>
    <property type="project" value="UniProtKB-KW"/>
</dbReference>
<feature type="domain" description="Putative restriction endonuclease" evidence="1">
    <location>
        <begin position="31"/>
        <end position="163"/>
    </location>
</feature>
<dbReference type="Gene3D" id="3.90.1570.10">
    <property type="entry name" value="tt1808, chain A"/>
    <property type="match status" value="1"/>
</dbReference>
<name>A0A7W4XX42_KINRA</name>